<protein>
    <recommendedName>
        <fullName evidence="6">Acid phosphatase</fullName>
    </recommendedName>
</protein>
<keyword evidence="3" id="KW-0732">Signal</keyword>
<evidence type="ECO:0000313" key="4">
    <source>
        <dbReference type="EMBL" id="GJJ13952.1"/>
    </source>
</evidence>
<evidence type="ECO:0000313" key="5">
    <source>
        <dbReference type="Proteomes" id="UP001050691"/>
    </source>
</evidence>
<dbReference type="PANTHER" id="PTHR31956:SF8">
    <property type="entry name" value="ACID PHOSPHATASE PHOA (AFU_ORTHOLOGUE AFUA_1G03570)"/>
    <property type="match status" value="1"/>
</dbReference>
<evidence type="ECO:0008006" key="6">
    <source>
        <dbReference type="Google" id="ProtNLM"/>
    </source>
</evidence>
<dbReference type="InterPro" id="IPR017850">
    <property type="entry name" value="Alkaline_phosphatase_core_sf"/>
</dbReference>
<feature type="signal peptide" evidence="3">
    <location>
        <begin position="1"/>
        <end position="19"/>
    </location>
</feature>
<dbReference type="AlphaFoldDB" id="A0AAV5AH30"/>
<gene>
    <name evidence="4" type="ORF">Clacol_008209</name>
</gene>
<feature type="region of interest" description="Disordered" evidence="2">
    <location>
        <begin position="414"/>
        <end position="433"/>
    </location>
</feature>
<dbReference type="InterPro" id="IPR007312">
    <property type="entry name" value="Phosphoesterase"/>
</dbReference>
<dbReference type="GO" id="GO:0016788">
    <property type="term" value="F:hydrolase activity, acting on ester bonds"/>
    <property type="evidence" value="ECO:0007669"/>
    <property type="project" value="InterPro"/>
</dbReference>
<evidence type="ECO:0000256" key="1">
    <source>
        <dbReference type="ARBA" id="ARBA00022801"/>
    </source>
</evidence>
<proteinExistence type="predicted"/>
<reference evidence="4" key="1">
    <citation type="submission" date="2021-10" db="EMBL/GenBank/DDBJ databases">
        <title>De novo Genome Assembly of Clathrus columnatus (Basidiomycota, Fungi) Using Illumina and Nanopore Sequence Data.</title>
        <authorList>
            <person name="Ogiso-Tanaka E."/>
            <person name="Itagaki H."/>
            <person name="Hosoya T."/>
            <person name="Hosaka K."/>
        </authorList>
    </citation>
    <scope>NUCLEOTIDE SEQUENCE</scope>
    <source>
        <strain evidence="4">MO-923</strain>
    </source>
</reference>
<dbReference type="Gene3D" id="3.40.720.10">
    <property type="entry name" value="Alkaline Phosphatase, subunit A"/>
    <property type="match status" value="1"/>
</dbReference>
<feature type="chain" id="PRO_5043663389" description="Acid phosphatase" evidence="3">
    <location>
        <begin position="20"/>
        <end position="460"/>
    </location>
</feature>
<dbReference type="PANTHER" id="PTHR31956">
    <property type="entry name" value="NON-SPECIFIC PHOSPHOLIPASE C4-RELATED"/>
    <property type="match status" value="1"/>
</dbReference>
<keyword evidence="1" id="KW-0378">Hydrolase</keyword>
<keyword evidence="5" id="KW-1185">Reference proteome</keyword>
<dbReference type="EMBL" id="BPWL01000009">
    <property type="protein sequence ID" value="GJJ13952.1"/>
    <property type="molecule type" value="Genomic_DNA"/>
</dbReference>
<dbReference type="Proteomes" id="UP001050691">
    <property type="component" value="Unassembled WGS sequence"/>
</dbReference>
<comment type="caution">
    <text evidence="4">The sequence shown here is derived from an EMBL/GenBank/DDBJ whole genome shotgun (WGS) entry which is preliminary data.</text>
</comment>
<evidence type="ECO:0000256" key="2">
    <source>
        <dbReference type="SAM" id="MobiDB-lite"/>
    </source>
</evidence>
<evidence type="ECO:0000256" key="3">
    <source>
        <dbReference type="SAM" id="SignalP"/>
    </source>
</evidence>
<dbReference type="Pfam" id="PF04185">
    <property type="entry name" value="Phosphoesterase"/>
    <property type="match status" value="1"/>
</dbReference>
<accession>A0AAV5AH30</accession>
<organism evidence="4 5">
    <name type="scientific">Clathrus columnatus</name>
    <dbReference type="NCBI Taxonomy" id="1419009"/>
    <lineage>
        <taxon>Eukaryota</taxon>
        <taxon>Fungi</taxon>
        <taxon>Dikarya</taxon>
        <taxon>Basidiomycota</taxon>
        <taxon>Agaricomycotina</taxon>
        <taxon>Agaricomycetes</taxon>
        <taxon>Phallomycetidae</taxon>
        <taxon>Phallales</taxon>
        <taxon>Clathraceae</taxon>
        <taxon>Clathrus</taxon>
    </lineage>
</organism>
<name>A0AAV5AH30_9AGAM</name>
<feature type="compositionally biased region" description="Low complexity" evidence="2">
    <location>
        <begin position="418"/>
        <end position="433"/>
    </location>
</feature>
<sequence>MVFSLATLLPWTLPIVVLGAQAPNFKAPSEGPLIASPNFGGPSNSTLPKSPIVPGRAFDRFLQIWFENTDFATASSTTVFRQLAQQGILLNNYFALTHPSEPNYVASVGGDFFGMHDDNLYNIPTNISTIVDLLEAKNVSWAEYQESMPSDGFQGFNFTQQDYVTPSAPPYTYYVRKHNPLIIFDSVASIPSRAARIRNFNDFAADVNASAIPQWAFITPNLVDDAHDTNIDYAAQWIQFWLLPLLNNTDFNDNRTVVMITFDENETMTINNQVLTLLLGGGIPEKLRGTTDSTYYTHYSILSTVQNNWGLGSLGRGDTNATMANVFSFVAEVTGWKNVNVTDNAIPLTNISGPIPGPLNSDVYIPFTAPNVSAVGAGGGKVFVAPNINLNLTAANAPAAVNLTGQGLNVPASGPLNSSATAPAPGSSPTTSGASNLMRMTIKHLSMLTVFVVCNPLLWS</sequence>
<dbReference type="GO" id="GO:0009395">
    <property type="term" value="P:phospholipid catabolic process"/>
    <property type="evidence" value="ECO:0007669"/>
    <property type="project" value="TreeGrafter"/>
</dbReference>